<evidence type="ECO:0000313" key="1">
    <source>
        <dbReference type="EMBL" id="CAH0546763.1"/>
    </source>
</evidence>
<accession>A0A9P0ARY4</accession>
<sequence length="108" mass="12125">MDSRVVLPKNIVHLFVSNKDLDSFNDARFESYETEPAYSISVDMVKGSCTDKVKENLLKQARKLPKQDCISLMFVLKLQVDAKYMVSINIDTNDGIVNGAAGILRKID</sequence>
<dbReference type="Proteomes" id="UP001154078">
    <property type="component" value="Chromosome 1"/>
</dbReference>
<name>A0A9P0ARY4_BRAAE</name>
<dbReference type="AlphaFoldDB" id="A0A9P0ARY4"/>
<keyword evidence="2" id="KW-1185">Reference proteome</keyword>
<organism evidence="1 2">
    <name type="scientific">Brassicogethes aeneus</name>
    <name type="common">Rape pollen beetle</name>
    <name type="synonym">Meligethes aeneus</name>
    <dbReference type="NCBI Taxonomy" id="1431903"/>
    <lineage>
        <taxon>Eukaryota</taxon>
        <taxon>Metazoa</taxon>
        <taxon>Ecdysozoa</taxon>
        <taxon>Arthropoda</taxon>
        <taxon>Hexapoda</taxon>
        <taxon>Insecta</taxon>
        <taxon>Pterygota</taxon>
        <taxon>Neoptera</taxon>
        <taxon>Endopterygota</taxon>
        <taxon>Coleoptera</taxon>
        <taxon>Polyphaga</taxon>
        <taxon>Cucujiformia</taxon>
        <taxon>Nitidulidae</taxon>
        <taxon>Meligethinae</taxon>
        <taxon>Brassicogethes</taxon>
    </lineage>
</organism>
<evidence type="ECO:0000313" key="2">
    <source>
        <dbReference type="Proteomes" id="UP001154078"/>
    </source>
</evidence>
<protein>
    <submittedName>
        <fullName evidence="1">Uncharacterized protein</fullName>
    </submittedName>
</protein>
<reference evidence="1" key="1">
    <citation type="submission" date="2021-12" db="EMBL/GenBank/DDBJ databases">
        <authorList>
            <person name="King R."/>
        </authorList>
    </citation>
    <scope>NUCLEOTIDE SEQUENCE</scope>
</reference>
<gene>
    <name evidence="1" type="ORF">MELIAE_LOCUS860</name>
</gene>
<dbReference type="EMBL" id="OV121132">
    <property type="protein sequence ID" value="CAH0546763.1"/>
    <property type="molecule type" value="Genomic_DNA"/>
</dbReference>
<dbReference type="OrthoDB" id="6141723at2759"/>
<proteinExistence type="predicted"/>